<evidence type="ECO:0000313" key="6">
    <source>
        <dbReference type="Proteomes" id="UP001357733"/>
    </source>
</evidence>
<dbReference type="PANTHER" id="PTHR30535:SF7">
    <property type="entry name" value="IRON(III) DICITRATE-BINDING PROTEIN"/>
    <property type="match status" value="1"/>
</dbReference>
<keyword evidence="3" id="KW-0732">Signal</keyword>
<evidence type="ECO:0000259" key="4">
    <source>
        <dbReference type="PROSITE" id="PS50983"/>
    </source>
</evidence>
<comment type="caution">
    <text evidence="5">The sequence shown here is derived from an EMBL/GenBank/DDBJ whole genome shotgun (WGS) entry which is preliminary data.</text>
</comment>
<dbReference type="EMBL" id="JAYKOT010000001">
    <property type="protein sequence ID" value="MEB3428486.1"/>
    <property type="molecule type" value="Genomic_DNA"/>
</dbReference>
<evidence type="ECO:0000256" key="2">
    <source>
        <dbReference type="SAM" id="MobiDB-lite"/>
    </source>
</evidence>
<reference evidence="5 6" key="1">
    <citation type="submission" date="2024-01" db="EMBL/GenBank/DDBJ databases">
        <title>Complete genome sequence of Citroniella saccharovorans strain M6.X9, isolated from human fecal sample.</title>
        <authorList>
            <person name="Cheng G."/>
            <person name="Westerholm M."/>
            <person name="Schnurer A."/>
        </authorList>
    </citation>
    <scope>NUCLEOTIDE SEQUENCE [LARGE SCALE GENOMIC DNA]</scope>
    <source>
        <strain evidence="5 6">DSM 29873</strain>
    </source>
</reference>
<evidence type="ECO:0000256" key="3">
    <source>
        <dbReference type="SAM" id="SignalP"/>
    </source>
</evidence>
<protein>
    <submittedName>
        <fullName evidence="5">ABC transporter substrate-binding protein</fullName>
    </submittedName>
</protein>
<feature type="region of interest" description="Disordered" evidence="2">
    <location>
        <begin position="26"/>
        <end position="59"/>
    </location>
</feature>
<feature type="chain" id="PRO_5043645435" evidence="3">
    <location>
        <begin position="25"/>
        <end position="352"/>
    </location>
</feature>
<dbReference type="PANTHER" id="PTHR30535">
    <property type="entry name" value="VITAMIN B12-BINDING PROTEIN"/>
    <property type="match status" value="1"/>
</dbReference>
<dbReference type="AlphaFoldDB" id="A0AAW9MQU4"/>
<dbReference type="Gene3D" id="3.40.50.1980">
    <property type="entry name" value="Nitrogenase molybdenum iron protein domain"/>
    <property type="match status" value="2"/>
</dbReference>
<dbReference type="Pfam" id="PF01497">
    <property type="entry name" value="Peripla_BP_2"/>
    <property type="match status" value="1"/>
</dbReference>
<dbReference type="RefSeq" id="WP_324618571.1">
    <property type="nucleotide sequence ID" value="NZ_JAYKOT010000001.1"/>
</dbReference>
<name>A0AAW9MQU4_9FIRM</name>
<dbReference type="PROSITE" id="PS51257">
    <property type="entry name" value="PROKAR_LIPOPROTEIN"/>
    <property type="match status" value="1"/>
</dbReference>
<sequence>MKRFRSLLLMLLALVLVLSGCGKVNETKETEVSPESQVSTEQSAEKPAEEKPAEESQATVYPVSWKQNFDGKDVEFTQNEAPKKAVSMSFATTEMMLALGLEDQMAGTAFREDDVLPEQEAAYNKVKVLSDKWPSYEVLMAEEPDFVTGWPVPFTKRGIPAQQLIDANVNIWIPQSMIDPDADLEMNFKDLLTLGEIFDKQENAEKFVADQSEKLAKVQEKLKDLPEKRVFIFDSEDDKPFTVFEGYTTNILNLIGAHNVLSGKGSDQTWGQASWEDIVNEDPEYFIIVDYSESIRNDDDFRSKVEKIKNNPLLQDLDAVKNDRFIKVRLSEITPGVRTVEALERLAEQIHQ</sequence>
<organism evidence="5 6">
    <name type="scientific">Citroniella saccharovorans</name>
    <dbReference type="NCBI Taxonomy" id="2053367"/>
    <lineage>
        <taxon>Bacteria</taxon>
        <taxon>Bacillati</taxon>
        <taxon>Bacillota</taxon>
        <taxon>Tissierellia</taxon>
        <taxon>Tissierellales</taxon>
        <taxon>Peptoniphilaceae</taxon>
        <taxon>Citroniella</taxon>
    </lineage>
</organism>
<accession>A0AAW9MQU4</accession>
<dbReference type="PROSITE" id="PS50983">
    <property type="entry name" value="FE_B12_PBP"/>
    <property type="match status" value="1"/>
</dbReference>
<dbReference type="SUPFAM" id="SSF53807">
    <property type="entry name" value="Helical backbone' metal receptor"/>
    <property type="match status" value="1"/>
</dbReference>
<proteinExistence type="inferred from homology"/>
<keyword evidence="6" id="KW-1185">Reference proteome</keyword>
<evidence type="ECO:0000313" key="5">
    <source>
        <dbReference type="EMBL" id="MEB3428486.1"/>
    </source>
</evidence>
<feature type="compositionally biased region" description="Basic and acidic residues" evidence="2">
    <location>
        <begin position="43"/>
        <end position="54"/>
    </location>
</feature>
<evidence type="ECO:0000256" key="1">
    <source>
        <dbReference type="ARBA" id="ARBA00008814"/>
    </source>
</evidence>
<dbReference type="InterPro" id="IPR050902">
    <property type="entry name" value="ABC_Transporter_SBP"/>
</dbReference>
<feature type="domain" description="Fe/B12 periplasmic-binding" evidence="4">
    <location>
        <begin position="84"/>
        <end position="352"/>
    </location>
</feature>
<dbReference type="Proteomes" id="UP001357733">
    <property type="component" value="Unassembled WGS sequence"/>
</dbReference>
<comment type="similarity">
    <text evidence="1">Belongs to the bacterial solute-binding protein 8 family.</text>
</comment>
<dbReference type="InterPro" id="IPR002491">
    <property type="entry name" value="ABC_transptr_periplasmic_BD"/>
</dbReference>
<feature type="signal peptide" evidence="3">
    <location>
        <begin position="1"/>
        <end position="24"/>
    </location>
</feature>
<gene>
    <name evidence="5" type="ORF">VLK81_00240</name>
</gene>